<dbReference type="EMBL" id="CP031320">
    <property type="protein sequence ID" value="AXK37706.1"/>
    <property type="molecule type" value="Genomic_DNA"/>
</dbReference>
<evidence type="ECO:0000313" key="3">
    <source>
        <dbReference type="EMBL" id="AXK37706.1"/>
    </source>
</evidence>
<keyword evidence="4" id="KW-1185">Reference proteome</keyword>
<feature type="region of interest" description="Disordered" evidence="1">
    <location>
        <begin position="104"/>
        <end position="126"/>
    </location>
</feature>
<dbReference type="KEGG" id="sarm:DVA86_27720"/>
<reference evidence="3 4" key="1">
    <citation type="submission" date="2018-07" db="EMBL/GenBank/DDBJ databases">
        <title>Draft genome of the type strain Streptomyces armeniacus ATCC 15676.</title>
        <authorList>
            <person name="Labana P."/>
            <person name="Gosse J.T."/>
            <person name="Boddy C.N."/>
        </authorList>
    </citation>
    <scope>NUCLEOTIDE SEQUENCE [LARGE SCALE GENOMIC DNA]</scope>
    <source>
        <strain evidence="3 4">ATCC 15676</strain>
    </source>
</reference>
<dbReference type="InterPro" id="IPR012495">
    <property type="entry name" value="TadE-like_dom"/>
</dbReference>
<evidence type="ECO:0000259" key="2">
    <source>
        <dbReference type="Pfam" id="PF07811"/>
    </source>
</evidence>
<feature type="domain" description="TadE-like" evidence="2">
    <location>
        <begin position="2"/>
        <end position="39"/>
    </location>
</feature>
<name>A0A345Y1E0_9ACTN</name>
<dbReference type="AlphaFoldDB" id="A0A345Y1E0"/>
<evidence type="ECO:0000256" key="1">
    <source>
        <dbReference type="SAM" id="MobiDB-lite"/>
    </source>
</evidence>
<dbReference type="Proteomes" id="UP000254425">
    <property type="component" value="Chromosome"/>
</dbReference>
<evidence type="ECO:0000313" key="4">
    <source>
        <dbReference type="Proteomes" id="UP000254425"/>
    </source>
</evidence>
<feature type="compositionally biased region" description="Polar residues" evidence="1">
    <location>
        <begin position="67"/>
        <end position="76"/>
    </location>
</feature>
<gene>
    <name evidence="3" type="ORF">DVA86_27720</name>
</gene>
<accession>A0A345Y1E0</accession>
<organism evidence="3 4">
    <name type="scientific">Streptomyces armeniacus</name>
    <dbReference type="NCBI Taxonomy" id="83291"/>
    <lineage>
        <taxon>Bacteria</taxon>
        <taxon>Bacillati</taxon>
        <taxon>Actinomycetota</taxon>
        <taxon>Actinomycetes</taxon>
        <taxon>Kitasatosporales</taxon>
        <taxon>Streptomycetaceae</taxon>
        <taxon>Streptomyces</taxon>
    </lineage>
</organism>
<dbReference type="Pfam" id="PF07811">
    <property type="entry name" value="TadE"/>
    <property type="match status" value="1"/>
</dbReference>
<feature type="region of interest" description="Disordered" evidence="1">
    <location>
        <begin position="52"/>
        <end position="83"/>
    </location>
</feature>
<protein>
    <submittedName>
        <fullName evidence="3">Pilus assembly protein TadE</fullName>
    </submittedName>
</protein>
<sequence length="126" mass="12762">MEMVAVTPLLILLALTVVGLGRLVDARLVVGDAAHQAARAASLARTENAARDAAHEAASTALRDARSSCTHPQVQLDTGGLRPGGTVSATVSCTADLGDLTRSGMPGSLTLSGEAISPVDTYRSAP</sequence>
<proteinExistence type="predicted"/>